<keyword evidence="2" id="KW-1185">Reference proteome</keyword>
<evidence type="ECO:0000313" key="2">
    <source>
        <dbReference type="Proteomes" id="UP000053424"/>
    </source>
</evidence>
<dbReference type="STRING" id="686832.A0A0C3C783"/>
<accession>A0A0C3C783</accession>
<dbReference type="AlphaFoldDB" id="A0A0C3C783"/>
<name>A0A0C3C783_HEBCY</name>
<dbReference type="OrthoDB" id="2788229at2759"/>
<organism evidence="1 2">
    <name type="scientific">Hebeloma cylindrosporum</name>
    <dbReference type="NCBI Taxonomy" id="76867"/>
    <lineage>
        <taxon>Eukaryota</taxon>
        <taxon>Fungi</taxon>
        <taxon>Dikarya</taxon>
        <taxon>Basidiomycota</taxon>
        <taxon>Agaricomycotina</taxon>
        <taxon>Agaricomycetes</taxon>
        <taxon>Agaricomycetidae</taxon>
        <taxon>Agaricales</taxon>
        <taxon>Agaricineae</taxon>
        <taxon>Hymenogastraceae</taxon>
        <taxon>Hebeloma</taxon>
    </lineage>
</organism>
<proteinExistence type="predicted"/>
<reference evidence="2" key="2">
    <citation type="submission" date="2015-01" db="EMBL/GenBank/DDBJ databases">
        <title>Evolutionary Origins and Diversification of the Mycorrhizal Mutualists.</title>
        <authorList>
            <consortium name="DOE Joint Genome Institute"/>
            <consortium name="Mycorrhizal Genomics Consortium"/>
            <person name="Kohler A."/>
            <person name="Kuo A."/>
            <person name="Nagy L.G."/>
            <person name="Floudas D."/>
            <person name="Copeland A."/>
            <person name="Barry K.W."/>
            <person name="Cichocki N."/>
            <person name="Veneault-Fourrey C."/>
            <person name="LaButti K."/>
            <person name="Lindquist E.A."/>
            <person name="Lipzen A."/>
            <person name="Lundell T."/>
            <person name="Morin E."/>
            <person name="Murat C."/>
            <person name="Riley R."/>
            <person name="Ohm R."/>
            <person name="Sun H."/>
            <person name="Tunlid A."/>
            <person name="Henrissat B."/>
            <person name="Grigoriev I.V."/>
            <person name="Hibbett D.S."/>
            <person name="Martin F."/>
        </authorList>
    </citation>
    <scope>NUCLEOTIDE SEQUENCE [LARGE SCALE GENOMIC DNA]</scope>
    <source>
        <strain evidence="2">h7</strain>
    </source>
</reference>
<sequence>MYNSGLSIGFGRLQLLVPDGNAGLPTMLGSGLPQEIFDNVIDHFHADTQTLQTCALVALAWLSSARAHLFHRIALEPPKNTRGAGASFFFIRSRTSPCQKLFDIIEWSAKGRLGGITPYIRELHLCEGMLAREWLAYEPTLPLLLRSFTNLRRFEISRSASVRIAWGQLPVGLKTAISEHVLRLSSLTELKLSSLMLDNVGDLEELLRDCRHLRVLEVDHVIFADENVASLNTSVRSEAHRAQLDMLVIGPRTSTALISYLLHPSSNIAIGTVRKLAMSISGNFADFARLLHASLSVEHLELVLMNDVDLQEYWKLPSSNQFDLSQVPHLRNLKVNIDVLQKLDDPLPWLSALLQTGIHSLYTTRANAMRSIWIVYSLYLPAPYMDRSANTTIFDRWSEVDSILCGTEPGMEFEPGRSSKYPHSYENLESVKLEFMLENPIGFGVAPRFLKEIVLESPGLEERNVLQINAFDTSK</sequence>
<evidence type="ECO:0000313" key="1">
    <source>
        <dbReference type="EMBL" id="KIM44710.1"/>
    </source>
</evidence>
<dbReference type="EMBL" id="KN831773">
    <property type="protein sequence ID" value="KIM44710.1"/>
    <property type="molecule type" value="Genomic_DNA"/>
</dbReference>
<dbReference type="HOGENOM" id="CLU_036316_4_0_1"/>
<protein>
    <recommendedName>
        <fullName evidence="3">F-box domain-containing protein</fullName>
    </recommendedName>
</protein>
<reference evidence="1 2" key="1">
    <citation type="submission" date="2014-04" db="EMBL/GenBank/DDBJ databases">
        <authorList>
            <consortium name="DOE Joint Genome Institute"/>
            <person name="Kuo A."/>
            <person name="Gay G."/>
            <person name="Dore J."/>
            <person name="Kohler A."/>
            <person name="Nagy L.G."/>
            <person name="Floudas D."/>
            <person name="Copeland A."/>
            <person name="Barry K.W."/>
            <person name="Cichocki N."/>
            <person name="Veneault-Fourrey C."/>
            <person name="LaButti K."/>
            <person name="Lindquist E.A."/>
            <person name="Lipzen A."/>
            <person name="Lundell T."/>
            <person name="Morin E."/>
            <person name="Murat C."/>
            <person name="Sun H."/>
            <person name="Tunlid A."/>
            <person name="Henrissat B."/>
            <person name="Grigoriev I.V."/>
            <person name="Hibbett D.S."/>
            <person name="Martin F."/>
            <person name="Nordberg H.P."/>
            <person name="Cantor M.N."/>
            <person name="Hua S.X."/>
        </authorList>
    </citation>
    <scope>NUCLEOTIDE SEQUENCE [LARGE SCALE GENOMIC DNA]</scope>
    <source>
        <strain evidence="2">h7</strain>
    </source>
</reference>
<dbReference type="Proteomes" id="UP000053424">
    <property type="component" value="Unassembled WGS sequence"/>
</dbReference>
<evidence type="ECO:0008006" key="3">
    <source>
        <dbReference type="Google" id="ProtNLM"/>
    </source>
</evidence>
<gene>
    <name evidence="1" type="ORF">M413DRAFT_442665</name>
</gene>
<dbReference type="SUPFAM" id="SSF52047">
    <property type="entry name" value="RNI-like"/>
    <property type="match status" value="1"/>
</dbReference>